<evidence type="ECO:0000313" key="3">
    <source>
        <dbReference type="Proteomes" id="UP000321580"/>
    </source>
</evidence>
<organism evidence="2 3">
    <name type="scientific">Phaeodactylibacter luteus</name>
    <dbReference type="NCBI Taxonomy" id="1564516"/>
    <lineage>
        <taxon>Bacteria</taxon>
        <taxon>Pseudomonadati</taxon>
        <taxon>Bacteroidota</taxon>
        <taxon>Saprospiria</taxon>
        <taxon>Saprospirales</taxon>
        <taxon>Haliscomenobacteraceae</taxon>
        <taxon>Phaeodactylibacter</taxon>
    </lineage>
</organism>
<dbReference type="OrthoDB" id="9925863at2"/>
<proteinExistence type="predicted"/>
<name>A0A5C6RIR2_9BACT</name>
<dbReference type="Proteomes" id="UP000321580">
    <property type="component" value="Unassembled WGS sequence"/>
</dbReference>
<gene>
    <name evidence="2" type="ORF">FRY97_15470</name>
</gene>
<keyword evidence="1" id="KW-0732">Signal</keyword>
<feature type="chain" id="PRO_5022698124" description="Nuclear transport factor 2 family protein" evidence="1">
    <location>
        <begin position="24"/>
        <end position="159"/>
    </location>
</feature>
<evidence type="ECO:0000256" key="1">
    <source>
        <dbReference type="SAM" id="SignalP"/>
    </source>
</evidence>
<evidence type="ECO:0008006" key="4">
    <source>
        <dbReference type="Google" id="ProtNLM"/>
    </source>
</evidence>
<comment type="caution">
    <text evidence="2">The sequence shown here is derived from an EMBL/GenBank/DDBJ whole genome shotgun (WGS) entry which is preliminary data.</text>
</comment>
<accession>A0A5C6RIR2</accession>
<protein>
    <recommendedName>
        <fullName evidence="4">Nuclear transport factor 2 family protein</fullName>
    </recommendedName>
</protein>
<dbReference type="EMBL" id="VOOR01000035">
    <property type="protein sequence ID" value="TXB62181.1"/>
    <property type="molecule type" value="Genomic_DNA"/>
</dbReference>
<reference evidence="2 3" key="1">
    <citation type="submission" date="2019-08" db="EMBL/GenBank/DDBJ databases">
        <title>Genome of Phaeodactylibacter luteus.</title>
        <authorList>
            <person name="Bowman J.P."/>
        </authorList>
    </citation>
    <scope>NUCLEOTIDE SEQUENCE [LARGE SCALE GENOMIC DNA]</scope>
    <source>
        <strain evidence="2 3">KCTC 42180</strain>
    </source>
</reference>
<dbReference type="RefSeq" id="WP_147168466.1">
    <property type="nucleotide sequence ID" value="NZ_VOOR01000035.1"/>
</dbReference>
<keyword evidence="3" id="KW-1185">Reference proteome</keyword>
<feature type="signal peptide" evidence="1">
    <location>
        <begin position="1"/>
        <end position="23"/>
    </location>
</feature>
<evidence type="ECO:0000313" key="2">
    <source>
        <dbReference type="EMBL" id="TXB62181.1"/>
    </source>
</evidence>
<sequence>MKVNSILPLLLLFCTAHPLFSQSAESLAKALQSVLGQPEVEEALQTYWPEGTAFHLRADEGQSRLKSSFSQAFTALQPGDVETPQGRAFNPLFPGEESQLPAESRDWGIIDLGGTFRGDVLSLHFFATLPGGRQQMLGSYVLRQSGGSWAIEQQQFSIR</sequence>
<dbReference type="AlphaFoldDB" id="A0A5C6RIR2"/>